<organism evidence="1 2">
    <name type="scientific">Goodea atripinnis</name>
    <dbReference type="NCBI Taxonomy" id="208336"/>
    <lineage>
        <taxon>Eukaryota</taxon>
        <taxon>Metazoa</taxon>
        <taxon>Chordata</taxon>
        <taxon>Craniata</taxon>
        <taxon>Vertebrata</taxon>
        <taxon>Euteleostomi</taxon>
        <taxon>Actinopterygii</taxon>
        <taxon>Neopterygii</taxon>
        <taxon>Teleostei</taxon>
        <taxon>Neoteleostei</taxon>
        <taxon>Acanthomorphata</taxon>
        <taxon>Ovalentaria</taxon>
        <taxon>Atherinomorphae</taxon>
        <taxon>Cyprinodontiformes</taxon>
        <taxon>Goodeidae</taxon>
        <taxon>Goodea</taxon>
    </lineage>
</organism>
<name>A0ABV0PR15_9TELE</name>
<protein>
    <submittedName>
        <fullName evidence="1">Uncharacterized protein</fullName>
    </submittedName>
</protein>
<gene>
    <name evidence="1" type="ORF">GOODEAATRI_023411</name>
</gene>
<dbReference type="Proteomes" id="UP001476798">
    <property type="component" value="Unassembled WGS sequence"/>
</dbReference>
<sequence length="138" mass="15338">MTRLDLGPSKLLSNLLLTHFSDKMFYCHPLLEVLSPYTTSLISYLERKFEKLRILGAFGVLGPQAPTLNDAANTAHLQTLTNSSLDRKPQLSTSGFDEWTDIYPCRSQLAAAAQVIPVSSVNCERDHSAINRLSDFIP</sequence>
<comment type="caution">
    <text evidence="1">The sequence shown here is derived from an EMBL/GenBank/DDBJ whole genome shotgun (WGS) entry which is preliminary data.</text>
</comment>
<keyword evidence="2" id="KW-1185">Reference proteome</keyword>
<dbReference type="EMBL" id="JAHRIO010082473">
    <property type="protein sequence ID" value="MEQ2185945.1"/>
    <property type="molecule type" value="Genomic_DNA"/>
</dbReference>
<proteinExistence type="predicted"/>
<evidence type="ECO:0000313" key="2">
    <source>
        <dbReference type="Proteomes" id="UP001476798"/>
    </source>
</evidence>
<reference evidence="1 2" key="1">
    <citation type="submission" date="2021-06" db="EMBL/GenBank/DDBJ databases">
        <authorList>
            <person name="Palmer J.M."/>
        </authorList>
    </citation>
    <scope>NUCLEOTIDE SEQUENCE [LARGE SCALE GENOMIC DNA]</scope>
    <source>
        <strain evidence="1 2">GA_2019</strain>
        <tissue evidence="1">Muscle</tissue>
    </source>
</reference>
<evidence type="ECO:0000313" key="1">
    <source>
        <dbReference type="EMBL" id="MEQ2185945.1"/>
    </source>
</evidence>
<accession>A0ABV0PR15</accession>